<evidence type="ECO:0000313" key="2">
    <source>
        <dbReference type="EMBL" id="KAJ2930525.1"/>
    </source>
</evidence>
<evidence type="ECO:0000256" key="1">
    <source>
        <dbReference type="SAM" id="MobiDB-lite"/>
    </source>
</evidence>
<dbReference type="AlphaFoldDB" id="A0A9W8J9A6"/>
<protein>
    <submittedName>
        <fullName evidence="2">Uncharacterized protein</fullName>
    </submittedName>
</protein>
<name>A0A9W8J9A6_9AGAR</name>
<evidence type="ECO:0000313" key="3">
    <source>
        <dbReference type="Proteomes" id="UP001140091"/>
    </source>
</evidence>
<reference evidence="2" key="1">
    <citation type="submission" date="2022-06" db="EMBL/GenBank/DDBJ databases">
        <title>Genome Sequence of Candolleomyces eurysporus.</title>
        <authorList>
            <person name="Buettner E."/>
        </authorList>
    </citation>
    <scope>NUCLEOTIDE SEQUENCE</scope>
    <source>
        <strain evidence="2">VTCC 930004</strain>
    </source>
</reference>
<feature type="region of interest" description="Disordered" evidence="1">
    <location>
        <begin position="243"/>
        <end position="263"/>
    </location>
</feature>
<dbReference type="EMBL" id="JANBPK010000833">
    <property type="protein sequence ID" value="KAJ2930525.1"/>
    <property type="molecule type" value="Genomic_DNA"/>
</dbReference>
<sequence>MEFDASWCTVCAKLIAPKRYRVPIEQPSLPQALPSFKGKKYKANTTHCKPGLVAGTGRLSGTMKAPQPRYRTVIDQSPQGLYCSDTCRVADTSSIYLGLPLYLERNISRVQFAISPPPPTPSPSSSSVGEESTTSSASKLDPTHARESTRQLGSPPLPHLNTMNHPNSADEDCCSAPNEDTGGIAIANKSTGVTPDPWKMSVPLEAVHNAHCTGACRPSFIADPTENLYTQFSEALTRRAESRLSPGYRTASRSPSFSSGTSTSVLKQDRSILMPGAEGKLLVPNVKLKVRSSSRALHYSVGRSLCCSCSPCSALRTFSNEDVAPRSPLVEAHSWSYSDVLTYPVMQHPKNIVKRIERQIVDGRKVEVEVEVELPPKKLFLFAPSIRPTNQRYP</sequence>
<proteinExistence type="predicted"/>
<accession>A0A9W8J9A6</accession>
<feature type="compositionally biased region" description="Low complexity" evidence="1">
    <location>
        <begin position="123"/>
        <end position="138"/>
    </location>
</feature>
<dbReference type="OrthoDB" id="3365472at2759"/>
<keyword evidence="3" id="KW-1185">Reference proteome</keyword>
<feature type="compositionally biased region" description="Low complexity" evidence="1">
    <location>
        <begin position="250"/>
        <end position="263"/>
    </location>
</feature>
<feature type="region of interest" description="Disordered" evidence="1">
    <location>
        <begin position="113"/>
        <end position="190"/>
    </location>
</feature>
<organism evidence="2 3">
    <name type="scientific">Candolleomyces eurysporus</name>
    <dbReference type="NCBI Taxonomy" id="2828524"/>
    <lineage>
        <taxon>Eukaryota</taxon>
        <taxon>Fungi</taxon>
        <taxon>Dikarya</taxon>
        <taxon>Basidiomycota</taxon>
        <taxon>Agaricomycotina</taxon>
        <taxon>Agaricomycetes</taxon>
        <taxon>Agaricomycetidae</taxon>
        <taxon>Agaricales</taxon>
        <taxon>Agaricineae</taxon>
        <taxon>Psathyrellaceae</taxon>
        <taxon>Candolleomyces</taxon>
    </lineage>
</organism>
<dbReference type="Proteomes" id="UP001140091">
    <property type="component" value="Unassembled WGS sequence"/>
</dbReference>
<gene>
    <name evidence="2" type="ORF">H1R20_g6573</name>
</gene>
<comment type="caution">
    <text evidence="2">The sequence shown here is derived from an EMBL/GenBank/DDBJ whole genome shotgun (WGS) entry which is preliminary data.</text>
</comment>
<feature type="non-terminal residue" evidence="2">
    <location>
        <position position="1"/>
    </location>
</feature>